<dbReference type="CDD" id="cd04322">
    <property type="entry name" value="LysRS_N"/>
    <property type="match status" value="1"/>
</dbReference>
<dbReference type="InterPro" id="IPR045864">
    <property type="entry name" value="aa-tRNA-synth_II/BPL/LPL"/>
</dbReference>
<keyword evidence="1 7" id="KW-0436">Ligase</keyword>
<dbReference type="InterPro" id="IPR004364">
    <property type="entry name" value="Aa-tRNA-synt_II"/>
</dbReference>
<dbReference type="Proteomes" id="UP000176780">
    <property type="component" value="Unassembled WGS sequence"/>
</dbReference>
<sequence>MEPLQNLRKIRLEKLDKIRKLKIDPYPAKSDKKQSIDLCLKSIGKSVQTAGRLIGLRAHGGSTFADLMDESGQIQLFFSKNQLPATRNQLLELLDIGDFVEVTGKVDKTKAGEITIFVEDFKLLTKSIRPLPSTWYGLKDIEERYRKRYLDILLNDDVKKIFGIRSKVIQAHRQFLLERGYIEVETPVLQPLYGGGLARPFKTYHNALGISLYMRISTELYLKRLIVAGFEKVFEFARVFRNEGIDREHNPEFTMLETMAAYADYVDNMQLVEEMTKYVARNVLGKTKVQYRDQAIDFAAPWKKLTIVEAVKKETGVDFGKITKFEEAQKQAKKLGVELKPFEKSVGQALAEVFEQKVEETLIQPTIIYNYPTETSPLAKKSKDPRYVERFEHYVAGMEASNNYSELNDPQDLVLRFADERKKERLGEEEAHQTDRDFIEALEYGMPPTSGIGPSIDRLVMVLTNSQSIKDVILFPTLKPESQKSK</sequence>
<dbReference type="PANTHER" id="PTHR42918:SF15">
    <property type="entry name" value="LYSINE--TRNA LIGASE, CHLOROPLASTIC_MITOCHONDRIAL"/>
    <property type="match status" value="1"/>
</dbReference>
<comment type="subunit">
    <text evidence="7">Homodimer.</text>
</comment>
<keyword evidence="2 7" id="KW-0479">Metal-binding</keyword>
<evidence type="ECO:0000256" key="4">
    <source>
        <dbReference type="ARBA" id="ARBA00022840"/>
    </source>
</evidence>
<evidence type="ECO:0000313" key="10">
    <source>
        <dbReference type="EMBL" id="OGE04572.1"/>
    </source>
</evidence>
<evidence type="ECO:0000313" key="11">
    <source>
        <dbReference type="Proteomes" id="UP000176780"/>
    </source>
</evidence>
<evidence type="ECO:0000256" key="8">
    <source>
        <dbReference type="RuleBase" id="RU000336"/>
    </source>
</evidence>
<comment type="catalytic activity">
    <reaction evidence="6 7 8">
        <text>tRNA(Lys) + L-lysine + ATP = L-lysyl-tRNA(Lys) + AMP + diphosphate</text>
        <dbReference type="Rhea" id="RHEA:20792"/>
        <dbReference type="Rhea" id="RHEA-COMP:9696"/>
        <dbReference type="Rhea" id="RHEA-COMP:9697"/>
        <dbReference type="ChEBI" id="CHEBI:30616"/>
        <dbReference type="ChEBI" id="CHEBI:32551"/>
        <dbReference type="ChEBI" id="CHEBI:33019"/>
        <dbReference type="ChEBI" id="CHEBI:78442"/>
        <dbReference type="ChEBI" id="CHEBI:78529"/>
        <dbReference type="ChEBI" id="CHEBI:456215"/>
        <dbReference type="EC" id="6.1.1.6"/>
    </reaction>
</comment>
<dbReference type="NCBIfam" id="NF001756">
    <property type="entry name" value="PRK00484.1"/>
    <property type="match status" value="1"/>
</dbReference>
<comment type="similarity">
    <text evidence="7">Belongs to the class-II aminoacyl-tRNA synthetase family.</text>
</comment>
<feature type="domain" description="Aminoacyl-transfer RNA synthetases class-II family profile" evidence="9">
    <location>
        <begin position="164"/>
        <end position="480"/>
    </location>
</feature>
<keyword evidence="5 7" id="KW-0030">Aminoacyl-tRNA synthetase</keyword>
<dbReference type="Pfam" id="PF00152">
    <property type="entry name" value="tRNA-synt_2"/>
    <property type="match status" value="1"/>
</dbReference>
<dbReference type="Pfam" id="PF01336">
    <property type="entry name" value="tRNA_anti-codon"/>
    <property type="match status" value="1"/>
</dbReference>
<dbReference type="InterPro" id="IPR018149">
    <property type="entry name" value="Lys-tRNA-synth_II_C"/>
</dbReference>
<dbReference type="GO" id="GO:0006430">
    <property type="term" value="P:lysyl-tRNA aminoacylation"/>
    <property type="evidence" value="ECO:0007669"/>
    <property type="project" value="UniProtKB-UniRule"/>
</dbReference>
<dbReference type="GO" id="GO:0004824">
    <property type="term" value="F:lysine-tRNA ligase activity"/>
    <property type="evidence" value="ECO:0007669"/>
    <property type="project" value="UniProtKB-UniRule"/>
</dbReference>
<dbReference type="GO" id="GO:0005829">
    <property type="term" value="C:cytosol"/>
    <property type="evidence" value="ECO:0007669"/>
    <property type="project" value="TreeGrafter"/>
</dbReference>
<keyword evidence="7" id="KW-0648">Protein biosynthesis</keyword>
<evidence type="ECO:0000256" key="3">
    <source>
        <dbReference type="ARBA" id="ARBA00022741"/>
    </source>
</evidence>
<accession>A0A1F5HKE0</accession>
<keyword evidence="7 8" id="KW-0460">Magnesium</keyword>
<evidence type="ECO:0000256" key="2">
    <source>
        <dbReference type="ARBA" id="ARBA00022723"/>
    </source>
</evidence>
<evidence type="ECO:0000256" key="6">
    <source>
        <dbReference type="ARBA" id="ARBA00048573"/>
    </source>
</evidence>
<dbReference type="EMBL" id="MFBQ01000026">
    <property type="protein sequence ID" value="OGE04572.1"/>
    <property type="molecule type" value="Genomic_DNA"/>
</dbReference>
<proteinExistence type="inferred from homology"/>
<dbReference type="CDD" id="cd00775">
    <property type="entry name" value="LysRS_core"/>
    <property type="match status" value="1"/>
</dbReference>
<dbReference type="InterPro" id="IPR004365">
    <property type="entry name" value="NA-bd_OB_tRNA"/>
</dbReference>
<feature type="binding site" evidence="7">
    <location>
        <position position="399"/>
    </location>
    <ligand>
        <name>Mg(2+)</name>
        <dbReference type="ChEBI" id="CHEBI:18420"/>
        <label>2</label>
    </ligand>
</feature>
<dbReference type="AlphaFoldDB" id="A0A1F5HKE0"/>
<dbReference type="EC" id="6.1.1.6" evidence="7"/>
<dbReference type="HAMAP" id="MF_00252">
    <property type="entry name" value="Lys_tRNA_synth_class2"/>
    <property type="match status" value="1"/>
</dbReference>
<keyword evidence="3 7" id="KW-0547">Nucleotide-binding</keyword>
<evidence type="ECO:0000259" key="9">
    <source>
        <dbReference type="PROSITE" id="PS50862"/>
    </source>
</evidence>
<evidence type="ECO:0000256" key="7">
    <source>
        <dbReference type="HAMAP-Rule" id="MF_00252"/>
    </source>
</evidence>
<protein>
    <recommendedName>
        <fullName evidence="7">Lysine--tRNA ligase</fullName>
        <ecNumber evidence="7">6.1.1.6</ecNumber>
    </recommendedName>
    <alternativeName>
        <fullName evidence="7">Lysyl-tRNA synthetase</fullName>
        <shortName evidence="7">LysRS</shortName>
    </alternativeName>
</protein>
<keyword evidence="4 7" id="KW-0067">ATP-binding</keyword>
<dbReference type="GO" id="GO:0000049">
    <property type="term" value="F:tRNA binding"/>
    <property type="evidence" value="ECO:0007669"/>
    <property type="project" value="TreeGrafter"/>
</dbReference>
<feature type="binding site" evidence="7">
    <location>
        <position position="399"/>
    </location>
    <ligand>
        <name>Mg(2+)</name>
        <dbReference type="ChEBI" id="CHEBI:18420"/>
        <label>1</label>
    </ligand>
</feature>
<dbReference type="InterPro" id="IPR006195">
    <property type="entry name" value="aa-tRNA-synth_II"/>
</dbReference>
<comment type="caution">
    <text evidence="10">The sequence shown here is derived from an EMBL/GenBank/DDBJ whole genome shotgun (WGS) entry which is preliminary data.</text>
</comment>
<dbReference type="PRINTS" id="PR00982">
    <property type="entry name" value="TRNASYNTHLYS"/>
</dbReference>
<dbReference type="SUPFAM" id="SSF50249">
    <property type="entry name" value="Nucleic acid-binding proteins"/>
    <property type="match status" value="1"/>
</dbReference>
<dbReference type="InterPro" id="IPR002313">
    <property type="entry name" value="Lys-tRNA-ligase_II"/>
</dbReference>
<dbReference type="PANTHER" id="PTHR42918">
    <property type="entry name" value="LYSYL-TRNA SYNTHETASE"/>
    <property type="match status" value="1"/>
</dbReference>
<comment type="subcellular location">
    <subcellularLocation>
        <location evidence="7">Cytoplasm</location>
    </subcellularLocation>
</comment>
<dbReference type="InterPro" id="IPR012340">
    <property type="entry name" value="NA-bd_OB-fold"/>
</dbReference>
<dbReference type="STRING" id="1797727.A3B51_00160"/>
<keyword evidence="7" id="KW-0963">Cytoplasm</keyword>
<dbReference type="Gene3D" id="3.30.930.10">
    <property type="entry name" value="Bira Bifunctional Protein, Domain 2"/>
    <property type="match status" value="1"/>
</dbReference>
<comment type="cofactor">
    <cofactor evidence="7 8">
        <name>Mg(2+)</name>
        <dbReference type="ChEBI" id="CHEBI:18420"/>
    </cofactor>
    <text evidence="7 8">Binds 3 Mg(2+) ions per subunit.</text>
</comment>
<gene>
    <name evidence="7" type="primary">lysS</name>
    <name evidence="10" type="ORF">A3B51_00160</name>
</gene>
<organism evidence="10 11">
    <name type="scientific">Candidatus Curtissbacteria bacterium RIFCSPLOWO2_01_FULL_41_18</name>
    <dbReference type="NCBI Taxonomy" id="1797727"/>
    <lineage>
        <taxon>Bacteria</taxon>
        <taxon>Candidatus Curtissiibacteriota</taxon>
    </lineage>
</organism>
<dbReference type="InterPro" id="IPR044136">
    <property type="entry name" value="Lys-tRNA-ligase_II_N"/>
</dbReference>
<name>A0A1F5HKE0_9BACT</name>
<dbReference type="NCBIfam" id="TIGR00499">
    <property type="entry name" value="lysS_bact"/>
    <property type="match status" value="1"/>
</dbReference>
<evidence type="ECO:0000256" key="5">
    <source>
        <dbReference type="ARBA" id="ARBA00023146"/>
    </source>
</evidence>
<dbReference type="SUPFAM" id="SSF55681">
    <property type="entry name" value="Class II aaRS and biotin synthetases"/>
    <property type="match status" value="1"/>
</dbReference>
<dbReference type="PROSITE" id="PS50862">
    <property type="entry name" value="AA_TRNA_LIGASE_II"/>
    <property type="match status" value="1"/>
</dbReference>
<feature type="binding site" evidence="7">
    <location>
        <position position="392"/>
    </location>
    <ligand>
        <name>Mg(2+)</name>
        <dbReference type="ChEBI" id="CHEBI:18420"/>
        <label>1</label>
    </ligand>
</feature>
<reference evidence="10 11" key="1">
    <citation type="journal article" date="2016" name="Nat. Commun.">
        <title>Thousands of microbial genomes shed light on interconnected biogeochemical processes in an aquifer system.</title>
        <authorList>
            <person name="Anantharaman K."/>
            <person name="Brown C.T."/>
            <person name="Hug L.A."/>
            <person name="Sharon I."/>
            <person name="Castelle C.J."/>
            <person name="Probst A.J."/>
            <person name="Thomas B.C."/>
            <person name="Singh A."/>
            <person name="Wilkins M.J."/>
            <person name="Karaoz U."/>
            <person name="Brodie E.L."/>
            <person name="Williams K.H."/>
            <person name="Hubbard S.S."/>
            <person name="Banfield J.F."/>
        </authorList>
    </citation>
    <scope>NUCLEOTIDE SEQUENCE [LARGE SCALE GENOMIC DNA]</scope>
</reference>
<evidence type="ECO:0000256" key="1">
    <source>
        <dbReference type="ARBA" id="ARBA00022598"/>
    </source>
</evidence>
<dbReference type="Gene3D" id="2.40.50.140">
    <property type="entry name" value="Nucleic acid-binding proteins"/>
    <property type="match status" value="1"/>
</dbReference>
<dbReference type="GO" id="GO:0000287">
    <property type="term" value="F:magnesium ion binding"/>
    <property type="evidence" value="ECO:0007669"/>
    <property type="project" value="UniProtKB-UniRule"/>
</dbReference>
<dbReference type="GO" id="GO:0005524">
    <property type="term" value="F:ATP binding"/>
    <property type="evidence" value="ECO:0007669"/>
    <property type="project" value="UniProtKB-UniRule"/>
</dbReference>